<accession>A0A923RU17</accession>
<reference evidence="3" key="1">
    <citation type="submission" date="2020-08" db="EMBL/GenBank/DDBJ databases">
        <title>Genome public.</title>
        <authorList>
            <person name="Liu C."/>
            <person name="Sun Q."/>
        </authorList>
    </citation>
    <scope>NUCLEOTIDE SEQUENCE</scope>
    <source>
        <strain evidence="3">BX1005</strain>
    </source>
</reference>
<dbReference type="GO" id="GO:0080120">
    <property type="term" value="P:CAAX-box protein maturation"/>
    <property type="evidence" value="ECO:0007669"/>
    <property type="project" value="UniProtKB-ARBA"/>
</dbReference>
<dbReference type="GO" id="GO:0008237">
    <property type="term" value="F:metallopeptidase activity"/>
    <property type="evidence" value="ECO:0007669"/>
    <property type="project" value="UniProtKB-KW"/>
</dbReference>
<proteinExistence type="predicted"/>
<evidence type="ECO:0000313" key="4">
    <source>
        <dbReference type="Proteomes" id="UP000606720"/>
    </source>
</evidence>
<feature type="transmembrane region" description="Helical" evidence="1">
    <location>
        <begin position="106"/>
        <end position="127"/>
    </location>
</feature>
<dbReference type="EMBL" id="JACOPH010000017">
    <property type="protein sequence ID" value="MBC5715298.1"/>
    <property type="molecule type" value="Genomic_DNA"/>
</dbReference>
<feature type="transmembrane region" description="Helical" evidence="1">
    <location>
        <begin position="224"/>
        <end position="242"/>
    </location>
</feature>
<feature type="domain" description="CAAX prenyl protease 2/Lysostaphin resistance protein A-like" evidence="2">
    <location>
        <begin position="105"/>
        <end position="200"/>
    </location>
</feature>
<dbReference type="PANTHER" id="PTHR36435">
    <property type="entry name" value="SLR1288 PROTEIN"/>
    <property type="match status" value="1"/>
</dbReference>
<keyword evidence="1" id="KW-0472">Membrane</keyword>
<dbReference type="AlphaFoldDB" id="A0A923RU17"/>
<keyword evidence="1" id="KW-0812">Transmembrane</keyword>
<dbReference type="InterPro" id="IPR052710">
    <property type="entry name" value="CAAX_protease"/>
</dbReference>
<sequence>MMYKLYKKNEVTFAIVLIIIYVIGTSTTEAVTETIGVLKLVPAIFHLTFTIVMIRWLKHHKLNHKYGLFLPKYNLKYVWFFIPLFIVAGLGLVTGFKIRYSLPETIFYITSMLCVGFLEEIIFRGFLFVGMSKNNLRSAVIVSSITFGIGHLVNLFNGQSFFETMIQILFAIAVGFTLVVLFYKGKSLIPCIIFHGLNNSLSVIEKTNREAAEFFSMSEQQFEIIFVGIAIFLLMIYSICIMKNCNDEDAK</sequence>
<evidence type="ECO:0000259" key="2">
    <source>
        <dbReference type="Pfam" id="PF02517"/>
    </source>
</evidence>
<dbReference type="InterPro" id="IPR003675">
    <property type="entry name" value="Rce1/LyrA-like_dom"/>
</dbReference>
<keyword evidence="4" id="KW-1185">Reference proteome</keyword>
<keyword evidence="3" id="KW-0378">Hydrolase</keyword>
<gene>
    <name evidence="3" type="ORF">H8S17_14010</name>
</gene>
<keyword evidence="1" id="KW-1133">Transmembrane helix</keyword>
<evidence type="ECO:0000256" key="1">
    <source>
        <dbReference type="SAM" id="Phobius"/>
    </source>
</evidence>
<keyword evidence="3" id="KW-0482">Metalloprotease</keyword>
<name>A0A923RU17_9FIRM</name>
<feature type="transmembrane region" description="Helical" evidence="1">
    <location>
        <begin position="139"/>
        <end position="158"/>
    </location>
</feature>
<feature type="transmembrane region" description="Helical" evidence="1">
    <location>
        <begin position="164"/>
        <end position="183"/>
    </location>
</feature>
<dbReference type="GO" id="GO:0004175">
    <property type="term" value="F:endopeptidase activity"/>
    <property type="evidence" value="ECO:0007669"/>
    <property type="project" value="UniProtKB-ARBA"/>
</dbReference>
<feature type="transmembrane region" description="Helical" evidence="1">
    <location>
        <begin position="40"/>
        <end position="57"/>
    </location>
</feature>
<protein>
    <submittedName>
        <fullName evidence="3">CPBP family intramembrane metalloprotease</fullName>
    </submittedName>
</protein>
<evidence type="ECO:0000313" key="3">
    <source>
        <dbReference type="EMBL" id="MBC5715298.1"/>
    </source>
</evidence>
<feature type="transmembrane region" description="Helical" evidence="1">
    <location>
        <begin position="77"/>
        <end position="100"/>
    </location>
</feature>
<comment type="caution">
    <text evidence="3">The sequence shown here is derived from an EMBL/GenBank/DDBJ whole genome shotgun (WGS) entry which is preliminary data.</text>
</comment>
<organism evidence="3 4">
    <name type="scientific">Roseburia zhanii</name>
    <dbReference type="NCBI Taxonomy" id="2763064"/>
    <lineage>
        <taxon>Bacteria</taxon>
        <taxon>Bacillati</taxon>
        <taxon>Bacillota</taxon>
        <taxon>Clostridia</taxon>
        <taxon>Lachnospirales</taxon>
        <taxon>Lachnospiraceae</taxon>
        <taxon>Roseburia</taxon>
    </lineage>
</organism>
<dbReference type="Pfam" id="PF02517">
    <property type="entry name" value="Rce1-like"/>
    <property type="match status" value="1"/>
</dbReference>
<dbReference type="Proteomes" id="UP000606720">
    <property type="component" value="Unassembled WGS sequence"/>
</dbReference>
<keyword evidence="3" id="KW-0645">Protease</keyword>
<dbReference type="RefSeq" id="WP_186867705.1">
    <property type="nucleotide sequence ID" value="NZ_JACOPH010000017.1"/>
</dbReference>
<dbReference type="PANTHER" id="PTHR36435:SF1">
    <property type="entry name" value="CAAX AMINO TERMINAL PROTEASE FAMILY PROTEIN"/>
    <property type="match status" value="1"/>
</dbReference>